<name>A0ABU5HR73_9BACE</name>
<proteinExistence type="predicted"/>
<dbReference type="Pfam" id="PF09357">
    <property type="entry name" value="RteC"/>
    <property type="match status" value="1"/>
</dbReference>
<dbReference type="Proteomes" id="UP001292913">
    <property type="component" value="Unassembled WGS sequence"/>
</dbReference>
<dbReference type="InterPro" id="IPR018534">
    <property type="entry name" value="Tet_reg_excision_RteC"/>
</dbReference>
<gene>
    <name evidence="1" type="ORF">QHG74_12280</name>
</gene>
<sequence length="282" mass="33291">MRNFAEEMLLKIDAEIESIGFNNDITINDALHMVKYIIPLYDQLRKLTVEHIFSSTEEEIYFFKELKPSILGRYLYFNKVYRIESQCPSGSNDVIKEYLNDELGGLTYFFRRNLELYQYYRSKATTYDTYYFIRGKADIRLCCDSFQCDRDPMFSTGYDHKIAKILANEMLQIYLNKRIINLGQSEAINKQAITQIPYPANWTSNKIFLIELGYALYVAGDINNGNITVKEIMDLLGTMFNIDLGDYYRGYITLKNRKKDRTLYLKTLIEKLLKRMEEDDEK</sequence>
<keyword evidence="2" id="KW-1185">Reference proteome</keyword>
<organism evidence="1 2">
    <name type="scientific">Bacteroides vicugnae</name>
    <dbReference type="NCBI Taxonomy" id="3037989"/>
    <lineage>
        <taxon>Bacteria</taxon>
        <taxon>Pseudomonadati</taxon>
        <taxon>Bacteroidota</taxon>
        <taxon>Bacteroidia</taxon>
        <taxon>Bacteroidales</taxon>
        <taxon>Bacteroidaceae</taxon>
        <taxon>Bacteroides</taxon>
    </lineage>
</organism>
<dbReference type="RefSeq" id="WP_258978424.1">
    <property type="nucleotide sequence ID" value="NZ_JARZAK010000007.1"/>
</dbReference>
<dbReference type="EMBL" id="JARZAK010000007">
    <property type="protein sequence ID" value="MDY7258490.1"/>
    <property type="molecule type" value="Genomic_DNA"/>
</dbReference>
<protein>
    <submittedName>
        <fullName evidence="1">RteC domain-containing protein</fullName>
    </submittedName>
</protein>
<evidence type="ECO:0000313" key="2">
    <source>
        <dbReference type="Proteomes" id="UP001292913"/>
    </source>
</evidence>
<accession>A0ABU5HR73</accession>
<evidence type="ECO:0000313" key="1">
    <source>
        <dbReference type="EMBL" id="MDY7258490.1"/>
    </source>
</evidence>
<comment type="caution">
    <text evidence="1">The sequence shown here is derived from an EMBL/GenBank/DDBJ whole genome shotgun (WGS) entry which is preliminary data.</text>
</comment>
<reference evidence="1 2" key="1">
    <citation type="submission" date="2023-04" db="EMBL/GenBank/DDBJ databases">
        <title>Bacteroides pacosi sp. nov., isolated from the fecal material of an alpaca.</title>
        <authorList>
            <person name="Miller S."/>
            <person name="Hendry M."/>
            <person name="King J."/>
            <person name="Sankaranarayanan K."/>
            <person name="Lawson P.A."/>
        </authorList>
    </citation>
    <scope>NUCLEOTIDE SEQUENCE [LARGE SCALE GENOMIC DNA]</scope>
    <source>
        <strain evidence="1 2">A2-P53</strain>
    </source>
</reference>